<accession>A0ABU0PUM0</accession>
<keyword evidence="6" id="KW-1185">Reference proteome</keyword>
<dbReference type="InterPro" id="IPR023187">
    <property type="entry name" value="Tscrpt_reg_MarR-type_CS"/>
</dbReference>
<dbReference type="GO" id="GO:0003677">
    <property type="term" value="F:DNA binding"/>
    <property type="evidence" value="ECO:0007669"/>
    <property type="project" value="UniProtKB-KW"/>
</dbReference>
<dbReference type="InterPro" id="IPR036390">
    <property type="entry name" value="WH_DNA-bd_sf"/>
</dbReference>
<comment type="caution">
    <text evidence="5">The sequence shown here is derived from an EMBL/GenBank/DDBJ whole genome shotgun (WGS) entry which is preliminary data.</text>
</comment>
<dbReference type="InterPro" id="IPR000835">
    <property type="entry name" value="HTH_MarR-typ"/>
</dbReference>
<evidence type="ECO:0000259" key="4">
    <source>
        <dbReference type="PROSITE" id="PS50995"/>
    </source>
</evidence>
<dbReference type="InterPro" id="IPR039422">
    <property type="entry name" value="MarR/SlyA-like"/>
</dbReference>
<dbReference type="PROSITE" id="PS01117">
    <property type="entry name" value="HTH_MARR_1"/>
    <property type="match status" value="1"/>
</dbReference>
<gene>
    <name evidence="5" type="ORF">QFZ56_001031</name>
</gene>
<dbReference type="EMBL" id="JAUSYA010000001">
    <property type="protein sequence ID" value="MDQ0682068.1"/>
    <property type="molecule type" value="Genomic_DNA"/>
</dbReference>
<dbReference type="InterPro" id="IPR036388">
    <property type="entry name" value="WH-like_DNA-bd_sf"/>
</dbReference>
<organism evidence="5 6">
    <name type="scientific">Streptomyces achromogenes</name>
    <dbReference type="NCBI Taxonomy" id="67255"/>
    <lineage>
        <taxon>Bacteria</taxon>
        <taxon>Bacillati</taxon>
        <taxon>Actinomycetota</taxon>
        <taxon>Actinomycetes</taxon>
        <taxon>Kitasatosporales</taxon>
        <taxon>Streptomycetaceae</taxon>
        <taxon>Streptomyces</taxon>
    </lineage>
</organism>
<sequence>MPAGPAEEGWDIVTDTVREEATVASRTREFSELLRHHHRELGTTDPRDLDAIEMVTDLTRLEARLTKDFEKHVHRPLGLTWAGFRILNALWVYGPLAQQDIGRVSGSTRASISSALATLESRGLITRERVESDRRQLFVELTSEGRDTLRQAIEAQTKRERAWTGVLRDDQLSELVHLLRTLVNQETPADDA</sequence>
<feature type="domain" description="HTH marR-type" evidence="4">
    <location>
        <begin position="51"/>
        <end position="184"/>
    </location>
</feature>
<evidence type="ECO:0000256" key="1">
    <source>
        <dbReference type="ARBA" id="ARBA00023015"/>
    </source>
</evidence>
<evidence type="ECO:0000313" key="6">
    <source>
        <dbReference type="Proteomes" id="UP001243364"/>
    </source>
</evidence>
<dbReference type="SMART" id="SM00347">
    <property type="entry name" value="HTH_MARR"/>
    <property type="match status" value="1"/>
</dbReference>
<dbReference type="SUPFAM" id="SSF46785">
    <property type="entry name" value="Winged helix' DNA-binding domain"/>
    <property type="match status" value="1"/>
</dbReference>
<dbReference type="Proteomes" id="UP001243364">
    <property type="component" value="Unassembled WGS sequence"/>
</dbReference>
<evidence type="ECO:0000313" key="5">
    <source>
        <dbReference type="EMBL" id="MDQ0682068.1"/>
    </source>
</evidence>
<evidence type="ECO:0000256" key="3">
    <source>
        <dbReference type="ARBA" id="ARBA00023163"/>
    </source>
</evidence>
<name>A0ABU0PUM0_STRAH</name>
<dbReference type="PANTHER" id="PTHR33164:SF101">
    <property type="entry name" value="TRANSCRIPTIONAL REPRESSOR MPRA"/>
    <property type="match status" value="1"/>
</dbReference>
<proteinExistence type="predicted"/>
<protein>
    <submittedName>
        <fullName evidence="5">DNA-binding MarR family transcriptional regulator</fullName>
    </submittedName>
</protein>
<keyword evidence="1" id="KW-0805">Transcription regulation</keyword>
<dbReference type="PANTHER" id="PTHR33164">
    <property type="entry name" value="TRANSCRIPTIONAL REGULATOR, MARR FAMILY"/>
    <property type="match status" value="1"/>
</dbReference>
<reference evidence="5 6" key="1">
    <citation type="submission" date="2023-07" db="EMBL/GenBank/DDBJ databases">
        <title>Comparative genomics of wheat-associated soil bacteria to identify genetic determinants of phenazine resistance.</title>
        <authorList>
            <person name="Mouncey N."/>
        </authorList>
    </citation>
    <scope>NUCLEOTIDE SEQUENCE [LARGE SCALE GENOMIC DNA]</scope>
    <source>
        <strain evidence="5 6">W4I19-2</strain>
    </source>
</reference>
<evidence type="ECO:0000256" key="2">
    <source>
        <dbReference type="ARBA" id="ARBA00023125"/>
    </source>
</evidence>
<dbReference type="Pfam" id="PF01047">
    <property type="entry name" value="MarR"/>
    <property type="match status" value="1"/>
</dbReference>
<keyword evidence="3" id="KW-0804">Transcription</keyword>
<dbReference type="PROSITE" id="PS50995">
    <property type="entry name" value="HTH_MARR_2"/>
    <property type="match status" value="1"/>
</dbReference>
<keyword evidence="2 5" id="KW-0238">DNA-binding</keyword>
<dbReference type="Gene3D" id="1.10.10.10">
    <property type="entry name" value="Winged helix-like DNA-binding domain superfamily/Winged helix DNA-binding domain"/>
    <property type="match status" value="1"/>
</dbReference>